<organism evidence="1 2">
    <name type="scientific">Streptomyces europaeiscabiei</name>
    <dbReference type="NCBI Taxonomy" id="146819"/>
    <lineage>
        <taxon>Bacteria</taxon>
        <taxon>Bacillati</taxon>
        <taxon>Actinomycetota</taxon>
        <taxon>Actinomycetes</taxon>
        <taxon>Kitasatosporales</taxon>
        <taxon>Streptomycetaceae</taxon>
        <taxon>Streptomyces</taxon>
    </lineage>
</organism>
<evidence type="ECO:0000313" key="2">
    <source>
        <dbReference type="Proteomes" id="UP001271274"/>
    </source>
</evidence>
<reference evidence="1 2" key="1">
    <citation type="journal article" date="2023" name="Microb. Genom.">
        <title>Mesoterricola silvestris gen. nov., sp. nov., Mesoterricola sediminis sp. nov., Geothrix oryzae sp. nov., Geothrix edaphica sp. nov., Geothrix rubra sp. nov., and Geothrix limicola sp. nov., six novel members of Acidobacteriota isolated from soils.</title>
        <authorList>
            <person name="Weisberg A.J."/>
            <person name="Pearce E."/>
            <person name="Kramer C.G."/>
            <person name="Chang J.H."/>
            <person name="Clarke C.R."/>
        </authorList>
    </citation>
    <scope>NUCLEOTIDE SEQUENCE [LARGE SCALE GENOMIC DNA]</scope>
    <source>
        <strain evidence="1 2">ID09-01A</strain>
    </source>
</reference>
<comment type="caution">
    <text evidence="1">The sequence shown here is derived from an EMBL/GenBank/DDBJ whole genome shotgun (WGS) entry which is preliminary data.</text>
</comment>
<accession>A0ABU4NZH9</accession>
<gene>
    <name evidence="1" type="ORF">PV662_47830</name>
</gene>
<dbReference type="EMBL" id="JARAYU010000045">
    <property type="protein sequence ID" value="MDX3707252.1"/>
    <property type="molecule type" value="Genomic_DNA"/>
</dbReference>
<name>A0ABU4NZH9_9ACTN</name>
<sequence>MTNLPHDEYITAVCDALTTAGLELTDHCWTSDAETRGTYCYLDAVITLDPSGTVTSGDEDAKDGAAWPHGLLLIWEWHTGIEAEDGEPERGPVWLFAELKGDGSNEYPTGLPVEGYASPAAVVEAARKVISREIGAGSFHGISGPKWDGGVIGGSWERADDVDAACEAWGLVEAAE</sequence>
<evidence type="ECO:0000313" key="1">
    <source>
        <dbReference type="EMBL" id="MDX3707252.1"/>
    </source>
</evidence>
<dbReference type="Proteomes" id="UP001271274">
    <property type="component" value="Unassembled WGS sequence"/>
</dbReference>
<keyword evidence="2" id="KW-1185">Reference proteome</keyword>
<proteinExistence type="predicted"/>
<protein>
    <submittedName>
        <fullName evidence="1">Uncharacterized protein</fullName>
    </submittedName>
</protein>
<dbReference type="RefSeq" id="WP_319063976.1">
    <property type="nucleotide sequence ID" value="NZ_JARAUT010000011.1"/>
</dbReference>